<protein>
    <submittedName>
        <fullName evidence="1">Uncharacterized protein</fullName>
    </submittedName>
</protein>
<dbReference type="AlphaFoldDB" id="A0AAV5IFP8"/>
<reference evidence="1 2" key="1">
    <citation type="journal article" date="2021" name="Commun. Biol.">
        <title>The genome of Shorea leprosula (Dipterocarpaceae) highlights the ecological relevance of drought in aseasonal tropical rainforests.</title>
        <authorList>
            <person name="Ng K.K.S."/>
            <person name="Kobayashi M.J."/>
            <person name="Fawcett J.A."/>
            <person name="Hatakeyama M."/>
            <person name="Paape T."/>
            <person name="Ng C.H."/>
            <person name="Ang C.C."/>
            <person name="Tnah L.H."/>
            <person name="Lee C.T."/>
            <person name="Nishiyama T."/>
            <person name="Sese J."/>
            <person name="O'Brien M.J."/>
            <person name="Copetti D."/>
            <person name="Mohd Noor M.I."/>
            <person name="Ong R.C."/>
            <person name="Putra M."/>
            <person name="Sireger I.Z."/>
            <person name="Indrioko S."/>
            <person name="Kosugi Y."/>
            <person name="Izuno A."/>
            <person name="Isagi Y."/>
            <person name="Lee S.L."/>
            <person name="Shimizu K.K."/>
        </authorList>
    </citation>
    <scope>NUCLEOTIDE SEQUENCE [LARGE SCALE GENOMIC DNA]</scope>
    <source>
        <strain evidence="1">214</strain>
    </source>
</reference>
<gene>
    <name evidence="1" type="ORF">SLEP1_g9716</name>
</gene>
<dbReference type="EMBL" id="BPVZ01000010">
    <property type="protein sequence ID" value="GKU96486.1"/>
    <property type="molecule type" value="Genomic_DNA"/>
</dbReference>
<dbReference type="Proteomes" id="UP001054252">
    <property type="component" value="Unassembled WGS sequence"/>
</dbReference>
<comment type="caution">
    <text evidence="1">The sequence shown here is derived from an EMBL/GenBank/DDBJ whole genome shotgun (WGS) entry which is preliminary data.</text>
</comment>
<keyword evidence="2" id="KW-1185">Reference proteome</keyword>
<evidence type="ECO:0000313" key="1">
    <source>
        <dbReference type="EMBL" id="GKU96486.1"/>
    </source>
</evidence>
<evidence type="ECO:0000313" key="2">
    <source>
        <dbReference type="Proteomes" id="UP001054252"/>
    </source>
</evidence>
<accession>A0AAV5IFP8</accession>
<proteinExistence type="predicted"/>
<sequence>MCFCSFFFSPAPNKGAQPPTHLPLRNRKSRICSALFPPSAALALWV</sequence>
<name>A0AAV5IFP8_9ROSI</name>
<organism evidence="1 2">
    <name type="scientific">Rubroshorea leprosula</name>
    <dbReference type="NCBI Taxonomy" id="152421"/>
    <lineage>
        <taxon>Eukaryota</taxon>
        <taxon>Viridiplantae</taxon>
        <taxon>Streptophyta</taxon>
        <taxon>Embryophyta</taxon>
        <taxon>Tracheophyta</taxon>
        <taxon>Spermatophyta</taxon>
        <taxon>Magnoliopsida</taxon>
        <taxon>eudicotyledons</taxon>
        <taxon>Gunneridae</taxon>
        <taxon>Pentapetalae</taxon>
        <taxon>rosids</taxon>
        <taxon>malvids</taxon>
        <taxon>Malvales</taxon>
        <taxon>Dipterocarpaceae</taxon>
        <taxon>Rubroshorea</taxon>
    </lineage>
</organism>